<gene>
    <name evidence="1" type="ORF">WOLCODRAFT_147973</name>
</gene>
<accession>A0A2H3IV84</accession>
<name>A0A2H3IV84_WOLCO</name>
<keyword evidence="2" id="KW-1185">Reference proteome</keyword>
<sequence length="58" mass="6426">MFFSTRPPAQTTFYPSPQNIFAPNVDMSDRTGTYTNTDANGSICSWPSYDCAEPPKSN</sequence>
<proteinExistence type="predicted"/>
<evidence type="ECO:0000313" key="1">
    <source>
        <dbReference type="EMBL" id="PCH33902.1"/>
    </source>
</evidence>
<protein>
    <submittedName>
        <fullName evidence="1">Uncharacterized protein</fullName>
    </submittedName>
</protein>
<evidence type="ECO:0000313" key="2">
    <source>
        <dbReference type="Proteomes" id="UP000218811"/>
    </source>
</evidence>
<reference evidence="1 2" key="1">
    <citation type="journal article" date="2012" name="Science">
        <title>The Paleozoic origin of enzymatic lignin decomposition reconstructed from 31 fungal genomes.</title>
        <authorList>
            <person name="Floudas D."/>
            <person name="Binder M."/>
            <person name="Riley R."/>
            <person name="Barry K."/>
            <person name="Blanchette R.A."/>
            <person name="Henrissat B."/>
            <person name="Martinez A.T."/>
            <person name="Otillar R."/>
            <person name="Spatafora J.W."/>
            <person name="Yadav J.S."/>
            <person name="Aerts A."/>
            <person name="Benoit I."/>
            <person name="Boyd A."/>
            <person name="Carlson A."/>
            <person name="Copeland A."/>
            <person name="Coutinho P.M."/>
            <person name="de Vries R.P."/>
            <person name="Ferreira P."/>
            <person name="Findley K."/>
            <person name="Foster B."/>
            <person name="Gaskell J."/>
            <person name="Glotzer D."/>
            <person name="Gorecki P."/>
            <person name="Heitman J."/>
            <person name="Hesse C."/>
            <person name="Hori C."/>
            <person name="Igarashi K."/>
            <person name="Jurgens J.A."/>
            <person name="Kallen N."/>
            <person name="Kersten P."/>
            <person name="Kohler A."/>
            <person name="Kuees U."/>
            <person name="Kumar T.K.A."/>
            <person name="Kuo A."/>
            <person name="LaButti K."/>
            <person name="Larrondo L.F."/>
            <person name="Lindquist E."/>
            <person name="Ling A."/>
            <person name="Lombard V."/>
            <person name="Lucas S."/>
            <person name="Lundell T."/>
            <person name="Martin R."/>
            <person name="McLaughlin D.J."/>
            <person name="Morgenstern I."/>
            <person name="Morin E."/>
            <person name="Murat C."/>
            <person name="Nagy L.G."/>
            <person name="Nolan M."/>
            <person name="Ohm R.A."/>
            <person name="Patyshakuliyeva A."/>
            <person name="Rokas A."/>
            <person name="Ruiz-Duenas F.J."/>
            <person name="Sabat G."/>
            <person name="Salamov A."/>
            <person name="Samejima M."/>
            <person name="Schmutz J."/>
            <person name="Slot J.C."/>
            <person name="St John F."/>
            <person name="Stenlid J."/>
            <person name="Sun H."/>
            <person name="Sun S."/>
            <person name="Syed K."/>
            <person name="Tsang A."/>
            <person name="Wiebenga A."/>
            <person name="Young D."/>
            <person name="Pisabarro A."/>
            <person name="Eastwood D.C."/>
            <person name="Martin F."/>
            <person name="Cullen D."/>
            <person name="Grigoriev I.V."/>
            <person name="Hibbett D.S."/>
        </authorList>
    </citation>
    <scope>NUCLEOTIDE SEQUENCE [LARGE SCALE GENOMIC DNA]</scope>
    <source>
        <strain evidence="1 2">MD-104</strain>
    </source>
</reference>
<dbReference type="Proteomes" id="UP000218811">
    <property type="component" value="Unassembled WGS sequence"/>
</dbReference>
<organism evidence="1 2">
    <name type="scientific">Wolfiporia cocos (strain MD-104)</name>
    <name type="common">Brown rot fungus</name>
    <dbReference type="NCBI Taxonomy" id="742152"/>
    <lineage>
        <taxon>Eukaryota</taxon>
        <taxon>Fungi</taxon>
        <taxon>Dikarya</taxon>
        <taxon>Basidiomycota</taxon>
        <taxon>Agaricomycotina</taxon>
        <taxon>Agaricomycetes</taxon>
        <taxon>Polyporales</taxon>
        <taxon>Phaeolaceae</taxon>
        <taxon>Wolfiporia</taxon>
    </lineage>
</organism>
<dbReference type="EMBL" id="KB467831">
    <property type="protein sequence ID" value="PCH33902.1"/>
    <property type="molecule type" value="Genomic_DNA"/>
</dbReference>
<dbReference type="AlphaFoldDB" id="A0A2H3IV84"/>